<feature type="binding site" evidence="3">
    <location>
        <position position="121"/>
    </location>
    <ligand>
        <name>substrate</name>
    </ligand>
</feature>
<evidence type="ECO:0000256" key="1">
    <source>
        <dbReference type="ARBA" id="ARBA00001713"/>
    </source>
</evidence>
<dbReference type="SUPFAM" id="SSF100950">
    <property type="entry name" value="NagB/RpiA/CoA transferase-like"/>
    <property type="match status" value="1"/>
</dbReference>
<proteinExistence type="inferred from homology"/>
<feature type="active site" description="Proton acceptor" evidence="3">
    <location>
        <position position="103"/>
    </location>
</feature>
<feature type="binding site" evidence="3">
    <location>
        <begin position="28"/>
        <end position="31"/>
    </location>
    <ligand>
        <name>substrate</name>
    </ligand>
</feature>
<gene>
    <name evidence="3" type="primary">rpiA</name>
    <name evidence="4" type="ORF">SAMN05660652_03836</name>
</gene>
<dbReference type="RefSeq" id="WP_176785990.1">
    <property type="nucleotide sequence ID" value="NZ_FNCY01000025.1"/>
</dbReference>
<feature type="binding site" evidence="3">
    <location>
        <begin position="94"/>
        <end position="97"/>
    </location>
    <ligand>
        <name>substrate</name>
    </ligand>
</feature>
<dbReference type="GO" id="GO:0004751">
    <property type="term" value="F:ribose-5-phosphate isomerase activity"/>
    <property type="evidence" value="ECO:0007669"/>
    <property type="project" value="UniProtKB-UniRule"/>
</dbReference>
<dbReference type="PANTHER" id="PTHR11934">
    <property type="entry name" value="RIBOSE-5-PHOSPHATE ISOMERASE"/>
    <property type="match status" value="1"/>
</dbReference>
<dbReference type="EC" id="5.3.1.6" evidence="3"/>
<dbReference type="UniPathway" id="UPA00115">
    <property type="reaction ID" value="UER00412"/>
</dbReference>
<dbReference type="GO" id="GO:0005829">
    <property type="term" value="C:cytosol"/>
    <property type="evidence" value="ECO:0007669"/>
    <property type="project" value="TreeGrafter"/>
</dbReference>
<comment type="catalytic activity">
    <reaction evidence="1 3">
        <text>aldehydo-D-ribose 5-phosphate = D-ribulose 5-phosphate</text>
        <dbReference type="Rhea" id="RHEA:14657"/>
        <dbReference type="ChEBI" id="CHEBI:58121"/>
        <dbReference type="ChEBI" id="CHEBI:58273"/>
        <dbReference type="EC" id="5.3.1.6"/>
    </reaction>
</comment>
<accession>A0A1G8MGL4</accession>
<dbReference type="GO" id="GO:0009052">
    <property type="term" value="P:pentose-phosphate shunt, non-oxidative branch"/>
    <property type="evidence" value="ECO:0007669"/>
    <property type="project" value="UniProtKB-UniRule"/>
</dbReference>
<dbReference type="SUPFAM" id="SSF75445">
    <property type="entry name" value="D-ribose-5-phosphate isomerase (RpiA), lid domain"/>
    <property type="match status" value="1"/>
</dbReference>
<dbReference type="CDD" id="cd01398">
    <property type="entry name" value="RPI_A"/>
    <property type="match status" value="1"/>
</dbReference>
<dbReference type="InterPro" id="IPR004788">
    <property type="entry name" value="Ribose5P_isomerase_type_A"/>
</dbReference>
<comment type="similarity">
    <text evidence="3">Belongs to the ribose 5-phosphate isomerase family.</text>
</comment>
<dbReference type="Proteomes" id="UP000198607">
    <property type="component" value="Unassembled WGS sequence"/>
</dbReference>
<evidence type="ECO:0000313" key="4">
    <source>
        <dbReference type="EMBL" id="SDI67066.1"/>
    </source>
</evidence>
<dbReference type="AlphaFoldDB" id="A0A1G8MGL4"/>
<dbReference type="FunFam" id="3.40.50.1360:FF:000001">
    <property type="entry name" value="Ribose-5-phosphate isomerase A"/>
    <property type="match status" value="1"/>
</dbReference>
<dbReference type="NCBIfam" id="TIGR00021">
    <property type="entry name" value="rpiA"/>
    <property type="match status" value="1"/>
</dbReference>
<comment type="subunit">
    <text evidence="3">Homodimer.</text>
</comment>
<evidence type="ECO:0000313" key="5">
    <source>
        <dbReference type="Proteomes" id="UP000198607"/>
    </source>
</evidence>
<comment type="function">
    <text evidence="3">Catalyzes the reversible conversion of ribose-5-phosphate to ribulose 5-phosphate.</text>
</comment>
<sequence length="220" mass="23394">MTQDELKQAVAEAALAHVVEGRLVGVGTGSTARLFIEALAGIKDRITGAVASSEDTRRRLEGHGIRVYDLNDVTDLPVYIDGADEITAEMHMIKGGGGALTREKIVSAVAQKFVCIVDASKYVDVLGRFPLPVEVIPMARAQVARELTRLGGRPVLREGFVTDNGNIILDVHGLQIVDPVALESEIDHLAGVVTNGLFARRAANVCLMGTDKGVITLSAD</sequence>
<comment type="pathway">
    <text evidence="3">Carbohydrate degradation; pentose phosphate pathway; D-ribose 5-phosphate from D-ribulose 5-phosphate (non-oxidative stage): step 1/1.</text>
</comment>
<organism evidence="4 5">
    <name type="scientific">Propionivibrio dicarboxylicus</name>
    <dbReference type="NCBI Taxonomy" id="83767"/>
    <lineage>
        <taxon>Bacteria</taxon>
        <taxon>Pseudomonadati</taxon>
        <taxon>Pseudomonadota</taxon>
        <taxon>Betaproteobacteria</taxon>
        <taxon>Rhodocyclales</taxon>
        <taxon>Rhodocyclaceae</taxon>
        <taxon>Propionivibrio</taxon>
    </lineage>
</organism>
<evidence type="ECO:0000256" key="3">
    <source>
        <dbReference type="HAMAP-Rule" id="MF_00170"/>
    </source>
</evidence>
<keyword evidence="5" id="KW-1185">Reference proteome</keyword>
<name>A0A1G8MGL4_9RHOO</name>
<dbReference type="Pfam" id="PF06026">
    <property type="entry name" value="Rib_5-P_isom_A"/>
    <property type="match status" value="1"/>
</dbReference>
<keyword evidence="2 3" id="KW-0413">Isomerase</keyword>
<dbReference type="GO" id="GO:0006014">
    <property type="term" value="P:D-ribose metabolic process"/>
    <property type="evidence" value="ECO:0007669"/>
    <property type="project" value="TreeGrafter"/>
</dbReference>
<dbReference type="InterPro" id="IPR020672">
    <property type="entry name" value="Ribose5P_isomerase_typA_subgr"/>
</dbReference>
<dbReference type="FunFam" id="3.30.70.260:FF:000004">
    <property type="entry name" value="Ribose-5-phosphate isomerase A"/>
    <property type="match status" value="1"/>
</dbReference>
<dbReference type="NCBIfam" id="NF001924">
    <property type="entry name" value="PRK00702.1"/>
    <property type="match status" value="1"/>
</dbReference>
<dbReference type="Gene3D" id="3.30.70.260">
    <property type="match status" value="1"/>
</dbReference>
<dbReference type="Gene3D" id="3.40.50.1360">
    <property type="match status" value="1"/>
</dbReference>
<dbReference type="HAMAP" id="MF_00170">
    <property type="entry name" value="Rib_5P_isom_A"/>
    <property type="match status" value="1"/>
</dbReference>
<dbReference type="InterPro" id="IPR037171">
    <property type="entry name" value="NagB/RpiA_transferase-like"/>
</dbReference>
<evidence type="ECO:0000256" key="2">
    <source>
        <dbReference type="ARBA" id="ARBA00023235"/>
    </source>
</evidence>
<feature type="binding site" evidence="3">
    <location>
        <begin position="81"/>
        <end position="84"/>
    </location>
    <ligand>
        <name>substrate</name>
    </ligand>
</feature>
<dbReference type="STRING" id="83767.SAMN05660652_03836"/>
<dbReference type="EMBL" id="FNCY01000025">
    <property type="protein sequence ID" value="SDI67066.1"/>
    <property type="molecule type" value="Genomic_DNA"/>
</dbReference>
<reference evidence="4 5" key="1">
    <citation type="submission" date="2016-10" db="EMBL/GenBank/DDBJ databases">
        <authorList>
            <person name="de Groot N.N."/>
        </authorList>
    </citation>
    <scope>NUCLEOTIDE SEQUENCE [LARGE SCALE GENOMIC DNA]</scope>
    <source>
        <strain evidence="4 5">DSM 5885</strain>
    </source>
</reference>
<protein>
    <recommendedName>
        <fullName evidence="3">Ribose-5-phosphate isomerase A</fullName>
        <ecNumber evidence="3">5.3.1.6</ecNumber>
    </recommendedName>
    <alternativeName>
        <fullName evidence="3">Phosphoriboisomerase A</fullName>
        <shortName evidence="3">PRI</shortName>
    </alternativeName>
</protein>
<dbReference type="PANTHER" id="PTHR11934:SF0">
    <property type="entry name" value="RIBOSE-5-PHOSPHATE ISOMERASE"/>
    <property type="match status" value="1"/>
</dbReference>